<evidence type="ECO:0000256" key="1">
    <source>
        <dbReference type="ARBA" id="ARBA00004141"/>
    </source>
</evidence>
<feature type="region of interest" description="Disordered" evidence="6">
    <location>
        <begin position="1"/>
        <end position="25"/>
    </location>
</feature>
<feature type="transmembrane region" description="Helical" evidence="7">
    <location>
        <begin position="485"/>
        <end position="507"/>
    </location>
</feature>
<feature type="transmembrane region" description="Helical" evidence="7">
    <location>
        <begin position="80"/>
        <end position="105"/>
    </location>
</feature>
<evidence type="ECO:0000256" key="2">
    <source>
        <dbReference type="ARBA" id="ARBA00022448"/>
    </source>
</evidence>
<keyword evidence="10" id="KW-1185">Reference proteome</keyword>
<dbReference type="PANTHER" id="PTHR43341:SF39">
    <property type="entry name" value="AMINO ACID TRANSPORTER (EUROFUNG)-RELATED"/>
    <property type="match status" value="1"/>
</dbReference>
<proteinExistence type="predicted"/>
<organism evidence="9 10">
    <name type="scientific">Corynespora cassiicola Philippines</name>
    <dbReference type="NCBI Taxonomy" id="1448308"/>
    <lineage>
        <taxon>Eukaryota</taxon>
        <taxon>Fungi</taxon>
        <taxon>Dikarya</taxon>
        <taxon>Ascomycota</taxon>
        <taxon>Pezizomycotina</taxon>
        <taxon>Dothideomycetes</taxon>
        <taxon>Pleosporomycetidae</taxon>
        <taxon>Pleosporales</taxon>
        <taxon>Corynesporascaceae</taxon>
        <taxon>Corynespora</taxon>
    </lineage>
</organism>
<dbReference type="PIRSF" id="PIRSF006060">
    <property type="entry name" value="AA_transporter"/>
    <property type="match status" value="1"/>
</dbReference>
<feature type="transmembrane region" description="Helical" evidence="7">
    <location>
        <begin position="55"/>
        <end position="74"/>
    </location>
</feature>
<dbReference type="EMBL" id="KZ678129">
    <property type="protein sequence ID" value="PSN72887.1"/>
    <property type="molecule type" value="Genomic_DNA"/>
</dbReference>
<dbReference type="Gene3D" id="1.20.1740.10">
    <property type="entry name" value="Amino acid/polyamine transporter I"/>
    <property type="match status" value="1"/>
</dbReference>
<keyword evidence="3 7" id="KW-0812">Transmembrane</keyword>
<dbReference type="STRING" id="1448308.A0A2T2P596"/>
<evidence type="ECO:0000256" key="3">
    <source>
        <dbReference type="ARBA" id="ARBA00022692"/>
    </source>
</evidence>
<evidence type="ECO:0000256" key="7">
    <source>
        <dbReference type="SAM" id="Phobius"/>
    </source>
</evidence>
<feature type="transmembrane region" description="Helical" evidence="7">
    <location>
        <begin position="458"/>
        <end position="479"/>
    </location>
</feature>
<evidence type="ECO:0000259" key="8">
    <source>
        <dbReference type="Pfam" id="PF00324"/>
    </source>
</evidence>
<evidence type="ECO:0000256" key="4">
    <source>
        <dbReference type="ARBA" id="ARBA00022989"/>
    </source>
</evidence>
<protein>
    <recommendedName>
        <fullName evidence="8">Amino acid permease/ SLC12A domain-containing protein</fullName>
    </recommendedName>
</protein>
<dbReference type="InterPro" id="IPR050524">
    <property type="entry name" value="APC_YAT"/>
</dbReference>
<dbReference type="InterPro" id="IPR004841">
    <property type="entry name" value="AA-permease/SLC12A_dom"/>
</dbReference>
<keyword evidence="5 7" id="KW-0472">Membrane</keyword>
<dbReference type="Proteomes" id="UP000240883">
    <property type="component" value="Unassembled WGS sequence"/>
</dbReference>
<dbReference type="FunFam" id="1.20.1740.10:FF:000001">
    <property type="entry name" value="Amino acid permease"/>
    <property type="match status" value="1"/>
</dbReference>
<comment type="subcellular location">
    <subcellularLocation>
        <location evidence="1">Membrane</location>
        <topology evidence="1">Multi-pass membrane protein</topology>
    </subcellularLocation>
</comment>
<name>A0A2T2P596_CORCC</name>
<gene>
    <name evidence="9" type="ORF">BS50DRAFT_513774</name>
</gene>
<feature type="transmembrane region" description="Helical" evidence="7">
    <location>
        <begin position="386"/>
        <end position="406"/>
    </location>
</feature>
<sequence>MGLSEDLKSPAESSTLGKPPSTSDGEVAVVNDVPEDVLKTYGSTKRGLSNRHVQLMAIASSIGTGLFVGIGSSLRTSGPLSLLLGFLIYPTIFIFPCSMGVAEMATHLPIRGSIYEFASRYVDPAFGFALGWTYFYGSAMLFCAELSAVATIMGYWDIGINDALWVAMALVVCVALNLFAVKWYGESEFVFSCTKILLLIGLLLLTLITMCGGNPLHWAYGFHNWNAGGIMHEYMAEGTAGRFLGFWKTMLYAAFTIAGPDFIALSAGEMKNPRKNIPSCARATFARIFAFYVLGALGVGIICNSQDPRLLAALGEGAVGSAASPWVIGITNLGIKGLASFINVLVLISGWSCGNAMLYSSSRTLYSLALDGQAPRFFLKCTKAGIPIYCVLAVSLISCITFMVSTNGGAVVFGWFVGLATCAFVLSYTSMLVTYIGWYRALKAQGISRDTLHWKAPFMPYTAYFAVGFGCVVLLTLGFDVFSPFSVSGFVTSYFGIAYMAVCYLFWKVFKRTKPVNPKEADIWAGKEAIDEECRRWEVEDVEARPGVVARTWAKVW</sequence>
<dbReference type="PANTHER" id="PTHR43341">
    <property type="entry name" value="AMINO ACID PERMEASE"/>
    <property type="match status" value="1"/>
</dbReference>
<feature type="transmembrane region" description="Helical" evidence="7">
    <location>
        <begin position="412"/>
        <end position="438"/>
    </location>
</feature>
<feature type="transmembrane region" description="Helical" evidence="7">
    <location>
        <begin position="284"/>
        <end position="302"/>
    </location>
</feature>
<keyword evidence="4 7" id="KW-1133">Transmembrane helix</keyword>
<evidence type="ECO:0000313" key="10">
    <source>
        <dbReference type="Proteomes" id="UP000240883"/>
    </source>
</evidence>
<dbReference type="AlphaFoldDB" id="A0A2T2P596"/>
<dbReference type="Pfam" id="PF00324">
    <property type="entry name" value="AA_permease"/>
    <property type="match status" value="1"/>
</dbReference>
<accession>A0A2T2P596</accession>
<dbReference type="GO" id="GO:0016020">
    <property type="term" value="C:membrane"/>
    <property type="evidence" value="ECO:0007669"/>
    <property type="project" value="UniProtKB-SubCell"/>
</dbReference>
<feature type="transmembrane region" description="Helical" evidence="7">
    <location>
        <begin position="196"/>
        <end position="220"/>
    </location>
</feature>
<dbReference type="OrthoDB" id="3900342at2759"/>
<evidence type="ECO:0000313" key="9">
    <source>
        <dbReference type="EMBL" id="PSN72887.1"/>
    </source>
</evidence>
<feature type="compositionally biased region" description="Polar residues" evidence="6">
    <location>
        <begin position="11"/>
        <end position="24"/>
    </location>
</feature>
<evidence type="ECO:0000256" key="6">
    <source>
        <dbReference type="SAM" id="MobiDB-lite"/>
    </source>
</evidence>
<dbReference type="GO" id="GO:0015171">
    <property type="term" value="F:amino acid transmembrane transporter activity"/>
    <property type="evidence" value="ECO:0007669"/>
    <property type="project" value="TreeGrafter"/>
</dbReference>
<feature type="transmembrane region" description="Helical" evidence="7">
    <location>
        <begin position="164"/>
        <end position="184"/>
    </location>
</feature>
<feature type="transmembrane region" description="Helical" evidence="7">
    <location>
        <begin position="338"/>
        <end position="358"/>
    </location>
</feature>
<feature type="transmembrane region" description="Helical" evidence="7">
    <location>
        <begin position="126"/>
        <end position="152"/>
    </location>
</feature>
<keyword evidence="2" id="KW-0813">Transport</keyword>
<evidence type="ECO:0000256" key="5">
    <source>
        <dbReference type="ARBA" id="ARBA00023136"/>
    </source>
</evidence>
<reference evidence="9 10" key="1">
    <citation type="journal article" date="2018" name="Front. Microbiol.">
        <title>Genome-Wide Analysis of Corynespora cassiicola Leaf Fall Disease Putative Effectors.</title>
        <authorList>
            <person name="Lopez D."/>
            <person name="Ribeiro S."/>
            <person name="Label P."/>
            <person name="Fumanal B."/>
            <person name="Venisse J.S."/>
            <person name="Kohler A."/>
            <person name="de Oliveira R.R."/>
            <person name="Labutti K."/>
            <person name="Lipzen A."/>
            <person name="Lail K."/>
            <person name="Bauer D."/>
            <person name="Ohm R.A."/>
            <person name="Barry K.W."/>
            <person name="Spatafora J."/>
            <person name="Grigoriev I.V."/>
            <person name="Martin F.M."/>
            <person name="Pujade-Renaud V."/>
        </authorList>
    </citation>
    <scope>NUCLEOTIDE SEQUENCE [LARGE SCALE GENOMIC DNA]</scope>
    <source>
        <strain evidence="9 10">Philippines</strain>
    </source>
</reference>
<feature type="domain" description="Amino acid permease/ SLC12A" evidence="8">
    <location>
        <begin position="52"/>
        <end position="514"/>
    </location>
</feature>
<feature type="transmembrane region" description="Helical" evidence="7">
    <location>
        <begin position="240"/>
        <end position="263"/>
    </location>
</feature>